<feature type="domain" description="UvrD-like helicase C-terminal" evidence="5">
    <location>
        <begin position="12"/>
        <end position="66"/>
    </location>
</feature>
<dbReference type="EMBL" id="CP104067">
    <property type="protein sequence ID" value="WAH39606.1"/>
    <property type="molecule type" value="Genomic_DNA"/>
</dbReference>
<evidence type="ECO:0000259" key="5">
    <source>
        <dbReference type="Pfam" id="PF13361"/>
    </source>
</evidence>
<dbReference type="Gene3D" id="3.40.50.300">
    <property type="entry name" value="P-loop containing nucleotide triphosphate hydrolases"/>
    <property type="match status" value="1"/>
</dbReference>
<accession>A0ABY6ZBI3</accession>
<dbReference type="GO" id="GO:0005524">
    <property type="term" value="F:ATP binding"/>
    <property type="evidence" value="ECO:0007669"/>
    <property type="project" value="UniProtKB-KW"/>
</dbReference>
<gene>
    <name evidence="6" type="ORF">NZD89_14360</name>
</gene>
<dbReference type="InterPro" id="IPR000212">
    <property type="entry name" value="DNA_helicase_UvrD/REP"/>
</dbReference>
<dbReference type="Pfam" id="PF13361">
    <property type="entry name" value="UvrD_C"/>
    <property type="match status" value="1"/>
</dbReference>
<keyword evidence="3" id="KW-0347">Helicase</keyword>
<reference evidence="6" key="1">
    <citation type="submission" date="2022-08" db="EMBL/GenBank/DDBJ databases">
        <title>Alicyclobacillus fastidiosus DSM 17978, complete genome.</title>
        <authorList>
            <person name="Wang Q."/>
            <person name="Cai R."/>
            <person name="Wang Z."/>
        </authorList>
    </citation>
    <scope>NUCLEOTIDE SEQUENCE</scope>
    <source>
        <strain evidence="6">DSM 17978</strain>
    </source>
</reference>
<keyword evidence="1" id="KW-0547">Nucleotide-binding</keyword>
<dbReference type="InterPro" id="IPR027417">
    <property type="entry name" value="P-loop_NTPase"/>
</dbReference>
<dbReference type="Proteomes" id="UP001164761">
    <property type="component" value="Chromosome"/>
</dbReference>
<evidence type="ECO:0000256" key="4">
    <source>
        <dbReference type="ARBA" id="ARBA00022840"/>
    </source>
</evidence>
<dbReference type="RefSeq" id="WP_268003503.1">
    <property type="nucleotide sequence ID" value="NZ_BSUT01000001.1"/>
</dbReference>
<dbReference type="PANTHER" id="PTHR11070">
    <property type="entry name" value="UVRD / RECB / PCRA DNA HELICASE FAMILY MEMBER"/>
    <property type="match status" value="1"/>
</dbReference>
<protein>
    <submittedName>
        <fullName evidence="6">ATP-binding domain-containing protein</fullName>
    </submittedName>
</protein>
<evidence type="ECO:0000313" key="7">
    <source>
        <dbReference type="Proteomes" id="UP001164761"/>
    </source>
</evidence>
<organism evidence="6 7">
    <name type="scientific">Alicyclobacillus fastidiosus</name>
    <dbReference type="NCBI Taxonomy" id="392011"/>
    <lineage>
        <taxon>Bacteria</taxon>
        <taxon>Bacillati</taxon>
        <taxon>Bacillota</taxon>
        <taxon>Bacilli</taxon>
        <taxon>Bacillales</taxon>
        <taxon>Alicyclobacillaceae</taxon>
        <taxon>Alicyclobacillus</taxon>
    </lineage>
</organism>
<dbReference type="InterPro" id="IPR014017">
    <property type="entry name" value="DNA_helicase_UvrD-like_C"/>
</dbReference>
<evidence type="ECO:0000256" key="3">
    <source>
        <dbReference type="ARBA" id="ARBA00022806"/>
    </source>
</evidence>
<sequence>MNTAAGDGPRLDAVQFRTFHDSKGREWDVVVLLDLVDGNPKCRDVYLSDDERRLHYVAMTRARCVLVGFAPMQMAGRKTNVTSFVCEAGLEPTSFVSAALMEEVANALDVHAAVQY</sequence>
<dbReference type="SUPFAM" id="SSF52540">
    <property type="entry name" value="P-loop containing nucleoside triphosphate hydrolases"/>
    <property type="match status" value="1"/>
</dbReference>
<proteinExistence type="predicted"/>
<keyword evidence="4 6" id="KW-0067">ATP-binding</keyword>
<name>A0ABY6ZBI3_9BACL</name>
<evidence type="ECO:0000313" key="6">
    <source>
        <dbReference type="EMBL" id="WAH39606.1"/>
    </source>
</evidence>
<dbReference type="PANTHER" id="PTHR11070:SF2">
    <property type="entry name" value="ATP-DEPENDENT DNA HELICASE SRS2"/>
    <property type="match status" value="1"/>
</dbReference>
<keyword evidence="7" id="KW-1185">Reference proteome</keyword>
<keyword evidence="2" id="KW-0378">Hydrolase</keyword>
<evidence type="ECO:0000256" key="1">
    <source>
        <dbReference type="ARBA" id="ARBA00022741"/>
    </source>
</evidence>
<evidence type="ECO:0000256" key="2">
    <source>
        <dbReference type="ARBA" id="ARBA00022801"/>
    </source>
</evidence>